<evidence type="ECO:0000256" key="1">
    <source>
        <dbReference type="SAM" id="MobiDB-lite"/>
    </source>
</evidence>
<keyword evidence="3" id="KW-1185">Reference proteome</keyword>
<proteinExistence type="predicted"/>
<organism evidence="2 3">
    <name type="scientific">Sphaerisporangium rufum</name>
    <dbReference type="NCBI Taxonomy" id="1381558"/>
    <lineage>
        <taxon>Bacteria</taxon>
        <taxon>Bacillati</taxon>
        <taxon>Actinomycetota</taxon>
        <taxon>Actinomycetes</taxon>
        <taxon>Streptosporangiales</taxon>
        <taxon>Streptosporangiaceae</taxon>
        <taxon>Sphaerisporangium</taxon>
    </lineage>
</organism>
<dbReference type="EMBL" id="BOOU01000010">
    <property type="protein sequence ID" value="GII75691.1"/>
    <property type="molecule type" value="Genomic_DNA"/>
</dbReference>
<name>A0A919QZL9_9ACTN</name>
<reference evidence="2" key="1">
    <citation type="submission" date="2021-01" db="EMBL/GenBank/DDBJ databases">
        <title>Whole genome shotgun sequence of Sphaerisporangium rufum NBRC 109079.</title>
        <authorList>
            <person name="Komaki H."/>
            <person name="Tamura T."/>
        </authorList>
    </citation>
    <scope>NUCLEOTIDE SEQUENCE</scope>
    <source>
        <strain evidence="2">NBRC 109079</strain>
    </source>
</reference>
<dbReference type="Proteomes" id="UP000655287">
    <property type="component" value="Unassembled WGS sequence"/>
</dbReference>
<protein>
    <submittedName>
        <fullName evidence="2">Uncharacterized protein</fullName>
    </submittedName>
</protein>
<dbReference type="AlphaFoldDB" id="A0A919QZL9"/>
<accession>A0A919QZL9</accession>
<dbReference type="RefSeq" id="WP_203982346.1">
    <property type="nucleotide sequence ID" value="NZ_BOOU01000010.1"/>
</dbReference>
<gene>
    <name evidence="2" type="ORF">Sru01_06730</name>
</gene>
<sequence length="133" mass="14182">MSGLVIWGVPEEQAEAHRTALRDLRKELEHRGLRTRLVERLQLPMSGGYCKPARLPPELDVYAAGRLLATVTVVDVPGGGGAWYLLKEPGGLPSEAHSVSDPAAAAGAVTVRRTAPGRESPVTPRSITGREPT</sequence>
<comment type="caution">
    <text evidence="2">The sequence shown here is derived from an EMBL/GenBank/DDBJ whole genome shotgun (WGS) entry which is preliminary data.</text>
</comment>
<feature type="region of interest" description="Disordered" evidence="1">
    <location>
        <begin position="92"/>
        <end position="133"/>
    </location>
</feature>
<evidence type="ECO:0000313" key="3">
    <source>
        <dbReference type="Proteomes" id="UP000655287"/>
    </source>
</evidence>
<feature type="compositionally biased region" description="Low complexity" evidence="1">
    <location>
        <begin position="102"/>
        <end position="114"/>
    </location>
</feature>
<evidence type="ECO:0000313" key="2">
    <source>
        <dbReference type="EMBL" id="GII75691.1"/>
    </source>
</evidence>